<dbReference type="PANTHER" id="PTHR47959">
    <property type="entry name" value="ATP-DEPENDENT RNA HELICASE RHLE-RELATED"/>
    <property type="match status" value="1"/>
</dbReference>
<dbReference type="InterPro" id="IPR027417">
    <property type="entry name" value="P-loop_NTPase"/>
</dbReference>
<accession>A0ABV6YVK7</accession>
<proteinExistence type="inferred from homology"/>
<dbReference type="PANTHER" id="PTHR47959:SF1">
    <property type="entry name" value="ATP-DEPENDENT RNA HELICASE DBPA"/>
    <property type="match status" value="1"/>
</dbReference>
<evidence type="ECO:0000256" key="8">
    <source>
        <dbReference type="SAM" id="MobiDB-lite"/>
    </source>
</evidence>
<dbReference type="PROSITE" id="PS51195">
    <property type="entry name" value="Q_MOTIF"/>
    <property type="match status" value="1"/>
</dbReference>
<dbReference type="CDD" id="cd18787">
    <property type="entry name" value="SF2_C_DEAD"/>
    <property type="match status" value="1"/>
</dbReference>
<evidence type="ECO:0000259" key="9">
    <source>
        <dbReference type="PROSITE" id="PS51192"/>
    </source>
</evidence>
<name>A0ABV6YVK7_UNCC1</name>
<dbReference type="EC" id="3.6.4.-" evidence="12"/>
<feature type="short sequence motif" description="Q motif" evidence="6">
    <location>
        <begin position="1"/>
        <end position="29"/>
    </location>
</feature>
<feature type="domain" description="Helicase C-terminal" evidence="10">
    <location>
        <begin position="226"/>
        <end position="377"/>
    </location>
</feature>
<keyword evidence="13" id="KW-1185">Reference proteome</keyword>
<dbReference type="EMBL" id="JBHPBY010000084">
    <property type="protein sequence ID" value="MFC1850217.1"/>
    <property type="molecule type" value="Genomic_DNA"/>
</dbReference>
<keyword evidence="4 7" id="KW-0067">ATP-binding</keyword>
<reference evidence="12 13" key="1">
    <citation type="submission" date="2024-09" db="EMBL/GenBank/DDBJ databases">
        <title>Laminarin stimulates single cell rates of sulfate reduction while oxygen inhibits transcriptomic activity in coastal marine sediment.</title>
        <authorList>
            <person name="Lindsay M."/>
            <person name="Orcutt B."/>
            <person name="Emerson D."/>
            <person name="Stepanauskas R."/>
            <person name="D'Angelo T."/>
        </authorList>
    </citation>
    <scope>NUCLEOTIDE SEQUENCE [LARGE SCALE GENOMIC DNA]</scope>
    <source>
        <strain evidence="12">SAG AM-311-K15</strain>
    </source>
</reference>
<evidence type="ECO:0000256" key="4">
    <source>
        <dbReference type="ARBA" id="ARBA00022840"/>
    </source>
</evidence>
<dbReference type="InterPro" id="IPR001650">
    <property type="entry name" value="Helicase_C-like"/>
</dbReference>
<comment type="similarity">
    <text evidence="5 7">Belongs to the DEAD box helicase family.</text>
</comment>
<dbReference type="Gene3D" id="3.40.50.300">
    <property type="entry name" value="P-loop containing nucleotide triphosphate hydrolases"/>
    <property type="match status" value="2"/>
</dbReference>
<evidence type="ECO:0000256" key="5">
    <source>
        <dbReference type="ARBA" id="ARBA00038437"/>
    </source>
</evidence>
<dbReference type="PROSITE" id="PS51192">
    <property type="entry name" value="HELICASE_ATP_BIND_1"/>
    <property type="match status" value="1"/>
</dbReference>
<evidence type="ECO:0000256" key="7">
    <source>
        <dbReference type="RuleBase" id="RU000492"/>
    </source>
</evidence>
<dbReference type="GO" id="GO:0004386">
    <property type="term" value="F:helicase activity"/>
    <property type="evidence" value="ECO:0007669"/>
    <property type="project" value="UniProtKB-KW"/>
</dbReference>
<feature type="compositionally biased region" description="Basic residues" evidence="8">
    <location>
        <begin position="374"/>
        <end position="399"/>
    </location>
</feature>
<dbReference type="InterPro" id="IPR044742">
    <property type="entry name" value="DEAD/DEAH_RhlB"/>
</dbReference>
<evidence type="ECO:0000259" key="11">
    <source>
        <dbReference type="PROSITE" id="PS51195"/>
    </source>
</evidence>
<comment type="caution">
    <text evidence="12">The sequence shown here is derived from an EMBL/GenBank/DDBJ whole genome shotgun (WGS) entry which is preliminary data.</text>
</comment>
<dbReference type="InterPro" id="IPR000629">
    <property type="entry name" value="RNA-helicase_DEAD-box_CS"/>
</dbReference>
<dbReference type="PROSITE" id="PS00039">
    <property type="entry name" value="DEAD_ATP_HELICASE"/>
    <property type="match status" value="1"/>
</dbReference>
<feature type="domain" description="Helicase ATP-binding" evidence="9">
    <location>
        <begin position="32"/>
        <end position="202"/>
    </location>
</feature>
<evidence type="ECO:0000259" key="10">
    <source>
        <dbReference type="PROSITE" id="PS51194"/>
    </source>
</evidence>
<evidence type="ECO:0000256" key="1">
    <source>
        <dbReference type="ARBA" id="ARBA00022741"/>
    </source>
</evidence>
<keyword evidence="2 7" id="KW-0378">Hydrolase</keyword>
<dbReference type="InterPro" id="IPR014001">
    <property type="entry name" value="Helicase_ATP-bd"/>
</dbReference>
<dbReference type="InterPro" id="IPR050079">
    <property type="entry name" value="DEAD_box_RNA_helicase"/>
</dbReference>
<organism evidence="12 13">
    <name type="scientific">candidate division CSSED10-310 bacterium</name>
    <dbReference type="NCBI Taxonomy" id="2855610"/>
    <lineage>
        <taxon>Bacteria</taxon>
        <taxon>Bacteria division CSSED10-310</taxon>
    </lineage>
</organism>
<dbReference type="PROSITE" id="PS51194">
    <property type="entry name" value="HELICASE_CTER"/>
    <property type="match status" value="1"/>
</dbReference>
<evidence type="ECO:0000256" key="3">
    <source>
        <dbReference type="ARBA" id="ARBA00022806"/>
    </source>
</evidence>
<gene>
    <name evidence="12" type="ORF">ACFL27_08505</name>
</gene>
<dbReference type="Pfam" id="PF00271">
    <property type="entry name" value="Helicase_C"/>
    <property type="match status" value="1"/>
</dbReference>
<dbReference type="SMART" id="SM00490">
    <property type="entry name" value="HELICc"/>
    <property type="match status" value="1"/>
</dbReference>
<dbReference type="CDD" id="cd00268">
    <property type="entry name" value="DEADc"/>
    <property type="match status" value="1"/>
</dbReference>
<dbReference type="Pfam" id="PF00270">
    <property type="entry name" value="DEAD"/>
    <property type="match status" value="1"/>
</dbReference>
<dbReference type="GO" id="GO:0016787">
    <property type="term" value="F:hydrolase activity"/>
    <property type="evidence" value="ECO:0007669"/>
    <property type="project" value="UniProtKB-KW"/>
</dbReference>
<keyword evidence="3 7" id="KW-0347">Helicase</keyword>
<dbReference type="SUPFAM" id="SSF52540">
    <property type="entry name" value="P-loop containing nucleoside triphosphate hydrolases"/>
    <property type="match status" value="1"/>
</dbReference>
<evidence type="ECO:0000256" key="6">
    <source>
        <dbReference type="PROSITE-ProRule" id="PRU00552"/>
    </source>
</evidence>
<sequence length="399" mass="45475">MKFTELNLKPEILKALNQMGYTELTPIQEQTFPGILSGKDLIATAETGSGKTSACGIPLIQRIDSNTTTIQILILVPTRELALQYLEEISRLGQYLKIVPFAVYGGFDLDIQKMKLNHLVHILIATPGRLIDLLYRGDISLAHVKTVVLDEADEMMKQGFLEDIDFLLSCLVHEHATLLFSATMPPEIKKLAQTYLRQPVIIELNKEDVAPQSLEHQFQYLAHANRRDALLNMLKQESVKQAIIFCNSRFNAERLFQTIKKKLPQAEMIHGGLEQSKRNTIMRRFRAGQIRYMIATDLAGRGLDFQNVSHVLNYDFPHNPVNYTHRTGRTGRMGRAGTALTLVTKRDVYSTKRLIRSNRISPVWISKEPDLSRKPPKSRIPAKKRPPKRANIQRKHPIR</sequence>
<feature type="domain" description="DEAD-box RNA helicase Q" evidence="11">
    <location>
        <begin position="1"/>
        <end position="29"/>
    </location>
</feature>
<evidence type="ECO:0000313" key="12">
    <source>
        <dbReference type="EMBL" id="MFC1850217.1"/>
    </source>
</evidence>
<feature type="region of interest" description="Disordered" evidence="8">
    <location>
        <begin position="367"/>
        <end position="399"/>
    </location>
</feature>
<dbReference type="Proteomes" id="UP001594351">
    <property type="component" value="Unassembled WGS sequence"/>
</dbReference>
<protein>
    <submittedName>
        <fullName evidence="12">DEAD/DEAH box helicase</fullName>
        <ecNumber evidence="12">3.6.4.-</ecNumber>
    </submittedName>
</protein>
<dbReference type="InterPro" id="IPR011545">
    <property type="entry name" value="DEAD/DEAH_box_helicase_dom"/>
</dbReference>
<evidence type="ECO:0000256" key="2">
    <source>
        <dbReference type="ARBA" id="ARBA00022801"/>
    </source>
</evidence>
<evidence type="ECO:0000313" key="13">
    <source>
        <dbReference type="Proteomes" id="UP001594351"/>
    </source>
</evidence>
<keyword evidence="1 7" id="KW-0547">Nucleotide-binding</keyword>
<dbReference type="InterPro" id="IPR014014">
    <property type="entry name" value="RNA_helicase_DEAD_Q_motif"/>
</dbReference>
<dbReference type="SMART" id="SM00487">
    <property type="entry name" value="DEXDc"/>
    <property type="match status" value="1"/>
</dbReference>